<evidence type="ECO:0000313" key="3">
    <source>
        <dbReference type="EMBL" id="SDJ08021.1"/>
    </source>
</evidence>
<evidence type="ECO:0000259" key="2">
    <source>
        <dbReference type="Pfam" id="PF14730"/>
    </source>
</evidence>
<feature type="domain" description="DUF4468" evidence="2">
    <location>
        <begin position="61"/>
        <end position="145"/>
    </location>
</feature>
<evidence type="ECO:0000256" key="1">
    <source>
        <dbReference type="SAM" id="SignalP"/>
    </source>
</evidence>
<dbReference type="Proteomes" id="UP000181870">
    <property type="component" value="Unassembled WGS sequence"/>
</dbReference>
<dbReference type="CDD" id="cd12190">
    <property type="entry name" value="Bacova_04320_like"/>
    <property type="match status" value="1"/>
</dbReference>
<organism evidence="3 4">
    <name type="scientific">Bacteroides ovatus</name>
    <dbReference type="NCBI Taxonomy" id="28116"/>
    <lineage>
        <taxon>Bacteria</taxon>
        <taxon>Pseudomonadati</taxon>
        <taxon>Bacteroidota</taxon>
        <taxon>Bacteroidia</taxon>
        <taxon>Bacteroidales</taxon>
        <taxon>Bacteroidaceae</taxon>
        <taxon>Bacteroides</taxon>
    </lineage>
</organism>
<gene>
    <name evidence="3" type="ORF">SAMN05192582_11182</name>
</gene>
<proteinExistence type="predicted"/>
<accession>A0A1G8QTP6</accession>
<sequence length="227" mass="25139">MKKFLILFAAVLSVAMSVDAQIMRTEELETYAKEKYGEKWNDAAANLASTLQLDKNNSLTYVQVIDCPGKTKNQLYVILNYWVTASFNDANSVIQLNDKELGCIIAQGYLPNIAGHMGGTNSYNVSVKPIIKLDIKENKIRVTYTVQNYEAIVFAGGGIMGAIGGTVPTKIAEKWVLEKCYPFAEKDKHKKTSSKALIMTHAFSNVIMDKIEEAVKNGVSGNENDNW</sequence>
<dbReference type="InterPro" id="IPR027823">
    <property type="entry name" value="DUF4468"/>
</dbReference>
<reference evidence="3 4" key="1">
    <citation type="submission" date="2016-10" db="EMBL/GenBank/DDBJ databases">
        <authorList>
            <person name="de Groot N.N."/>
        </authorList>
    </citation>
    <scope>NUCLEOTIDE SEQUENCE [LARGE SCALE GENOMIC DNA]</scope>
    <source>
        <strain evidence="3 4">NLAE-zl-C57</strain>
    </source>
</reference>
<dbReference type="AlphaFoldDB" id="A0A1G8QTP6"/>
<evidence type="ECO:0000313" key="4">
    <source>
        <dbReference type="Proteomes" id="UP000181870"/>
    </source>
</evidence>
<feature type="signal peptide" evidence="1">
    <location>
        <begin position="1"/>
        <end position="20"/>
    </location>
</feature>
<dbReference type="Pfam" id="PF14730">
    <property type="entry name" value="DUF4468"/>
    <property type="match status" value="1"/>
</dbReference>
<dbReference type="RefSeq" id="WP_074638889.1">
    <property type="nucleotide sequence ID" value="NZ_FNDO01000118.1"/>
</dbReference>
<feature type="chain" id="PRO_5010168811" description="DUF4468 domain-containing protein" evidence="1">
    <location>
        <begin position="21"/>
        <end position="227"/>
    </location>
</feature>
<dbReference type="EMBL" id="FNDO01000118">
    <property type="protein sequence ID" value="SDJ08021.1"/>
    <property type="molecule type" value="Genomic_DNA"/>
</dbReference>
<name>A0A1G8QTP6_BACOV</name>
<protein>
    <recommendedName>
        <fullName evidence="2">DUF4468 domain-containing protein</fullName>
    </recommendedName>
</protein>
<keyword evidence="1" id="KW-0732">Signal</keyword>
<dbReference type="Gene3D" id="3.30.530.80">
    <property type="match status" value="1"/>
</dbReference>